<dbReference type="InterPro" id="IPR036366">
    <property type="entry name" value="PGBDSf"/>
</dbReference>
<dbReference type="OrthoDB" id="9805070at2"/>
<proteinExistence type="predicted"/>
<feature type="domain" description="Peptidoglycan binding-like" evidence="2">
    <location>
        <begin position="147"/>
        <end position="200"/>
    </location>
</feature>
<dbReference type="Pfam" id="PF01551">
    <property type="entry name" value="Peptidase_M23"/>
    <property type="match status" value="1"/>
</dbReference>
<dbReference type="SUPFAM" id="SSF51261">
    <property type="entry name" value="Duplicated hybrid motif"/>
    <property type="match status" value="1"/>
</dbReference>
<dbReference type="CDD" id="cd12797">
    <property type="entry name" value="M23_peptidase"/>
    <property type="match status" value="1"/>
</dbReference>
<dbReference type="EMBL" id="FOHE01000010">
    <property type="protein sequence ID" value="SET40188.1"/>
    <property type="molecule type" value="Genomic_DNA"/>
</dbReference>
<dbReference type="InterPro" id="IPR016047">
    <property type="entry name" value="M23ase_b-sheet_dom"/>
</dbReference>
<feature type="domain" description="M23ase beta-sheet core" evidence="3">
    <location>
        <begin position="27"/>
        <end position="118"/>
    </location>
</feature>
<evidence type="ECO:0000259" key="2">
    <source>
        <dbReference type="Pfam" id="PF01471"/>
    </source>
</evidence>
<feature type="compositionally biased region" description="Polar residues" evidence="1">
    <location>
        <begin position="9"/>
        <end position="29"/>
    </location>
</feature>
<evidence type="ECO:0000256" key="1">
    <source>
        <dbReference type="SAM" id="MobiDB-lite"/>
    </source>
</evidence>
<name>A0A1I0E5D5_9BACI</name>
<accession>A0A1I0E5D5</accession>
<dbReference type="InterPro" id="IPR050570">
    <property type="entry name" value="Cell_wall_metabolism_enzyme"/>
</dbReference>
<dbReference type="InterPro" id="IPR002477">
    <property type="entry name" value="Peptidoglycan-bd-like"/>
</dbReference>
<dbReference type="RefSeq" id="WP_090870237.1">
    <property type="nucleotide sequence ID" value="NZ_FOHE01000010.1"/>
</dbReference>
<sequence length="290" mass="31584">MFIKPSEGRVTSSFGVRTAPNTGNRSFHSGTDIAKSGNVPILASASGIVSRVGQLGTYGNVVMILHNINGRTFETNYAHLHSYNVRVGQKVDQGDQIGRMGSTGNSTGQHLHFEIHDGRYASGQPNAVDPELYVNFGSKYPRRGDKGPHVLQLQKDLNQLGFNLEEDRLFGPATERAVKDFQKQNGLAVDGIAGPNTQAKIAENLKTTASLPNKVLRYGDKGEAVKKMQEALVSVYFYPEKNKSHKGVDGSFGPATLDAVKRFQSVYTPYDVDGIFGPKTRAALLEVMNK</sequence>
<dbReference type="InterPro" id="IPR011055">
    <property type="entry name" value="Dup_hybrid_motif"/>
</dbReference>
<gene>
    <name evidence="4" type="ORF">SAMN05216389_110123</name>
</gene>
<dbReference type="GO" id="GO:0004222">
    <property type="term" value="F:metalloendopeptidase activity"/>
    <property type="evidence" value="ECO:0007669"/>
    <property type="project" value="TreeGrafter"/>
</dbReference>
<evidence type="ECO:0000313" key="5">
    <source>
        <dbReference type="Proteomes" id="UP000198618"/>
    </source>
</evidence>
<dbReference type="SUPFAM" id="SSF47090">
    <property type="entry name" value="PGBD-like"/>
    <property type="match status" value="2"/>
</dbReference>
<feature type="region of interest" description="Disordered" evidence="1">
    <location>
        <begin position="1"/>
        <end position="31"/>
    </location>
</feature>
<keyword evidence="5" id="KW-1185">Reference proteome</keyword>
<dbReference type="Proteomes" id="UP000198618">
    <property type="component" value="Unassembled WGS sequence"/>
</dbReference>
<evidence type="ECO:0000313" key="4">
    <source>
        <dbReference type="EMBL" id="SET40188.1"/>
    </source>
</evidence>
<dbReference type="AlphaFoldDB" id="A0A1I0E5D5"/>
<reference evidence="4 5" key="1">
    <citation type="submission" date="2016-10" db="EMBL/GenBank/DDBJ databases">
        <authorList>
            <person name="de Groot N.N."/>
        </authorList>
    </citation>
    <scope>NUCLEOTIDE SEQUENCE [LARGE SCALE GENOMIC DNA]</scope>
    <source>
        <strain evidence="4 5">IBRC-M 10780</strain>
    </source>
</reference>
<evidence type="ECO:0000259" key="3">
    <source>
        <dbReference type="Pfam" id="PF01551"/>
    </source>
</evidence>
<dbReference type="PANTHER" id="PTHR21666:SF270">
    <property type="entry name" value="MUREIN HYDROLASE ACTIVATOR ENVC"/>
    <property type="match status" value="1"/>
</dbReference>
<protein>
    <submittedName>
        <fullName evidence="4">Putative peptidoglycan binding domain-containing protein</fullName>
    </submittedName>
</protein>
<dbReference type="STRING" id="930131.SAMN05216389_110123"/>
<dbReference type="Gene3D" id="1.10.101.10">
    <property type="entry name" value="PGBD-like superfamily/PGBD"/>
    <property type="match status" value="2"/>
</dbReference>
<feature type="domain" description="Peptidoglycan binding-like" evidence="2">
    <location>
        <begin position="222"/>
        <end position="284"/>
    </location>
</feature>
<dbReference type="Gene3D" id="2.70.70.10">
    <property type="entry name" value="Glucose Permease (Domain IIA)"/>
    <property type="match status" value="1"/>
</dbReference>
<dbReference type="InterPro" id="IPR036365">
    <property type="entry name" value="PGBD-like_sf"/>
</dbReference>
<dbReference type="Pfam" id="PF01471">
    <property type="entry name" value="PG_binding_1"/>
    <property type="match status" value="2"/>
</dbReference>
<dbReference type="PANTHER" id="PTHR21666">
    <property type="entry name" value="PEPTIDASE-RELATED"/>
    <property type="match status" value="1"/>
</dbReference>
<organism evidence="4 5">
    <name type="scientific">Oceanobacillus limi</name>
    <dbReference type="NCBI Taxonomy" id="930131"/>
    <lineage>
        <taxon>Bacteria</taxon>
        <taxon>Bacillati</taxon>
        <taxon>Bacillota</taxon>
        <taxon>Bacilli</taxon>
        <taxon>Bacillales</taxon>
        <taxon>Bacillaceae</taxon>
        <taxon>Oceanobacillus</taxon>
    </lineage>
</organism>